<evidence type="ECO:0000313" key="2">
    <source>
        <dbReference type="Proteomes" id="UP000775213"/>
    </source>
</evidence>
<proteinExistence type="predicted"/>
<dbReference type="EMBL" id="JAGFBR010000004">
    <property type="protein sequence ID" value="KAH0467970.1"/>
    <property type="molecule type" value="Genomic_DNA"/>
</dbReference>
<sequence>MPREKKTMRQSIGTIPIGITIARGTSELNPFGPLDPSSLSPVTLSLSLLLWIGHRQEPELPSPIPPPSHSDKNRSFSLRRRPALAVGSSPLARSISLKRIEIFHGLYAHPYISLFVLSCEVHFVLHIRWSVESFAWELLSGHTRIRFSKKLSPDDHTSHEEHSS</sequence>
<gene>
    <name evidence="1" type="ORF">IEQ34_003003</name>
</gene>
<keyword evidence="2" id="KW-1185">Reference proteome</keyword>
<evidence type="ECO:0000313" key="1">
    <source>
        <dbReference type="EMBL" id="KAH0467970.1"/>
    </source>
</evidence>
<organism evidence="1 2">
    <name type="scientific">Dendrobium chrysotoxum</name>
    <name type="common">Orchid</name>
    <dbReference type="NCBI Taxonomy" id="161865"/>
    <lineage>
        <taxon>Eukaryota</taxon>
        <taxon>Viridiplantae</taxon>
        <taxon>Streptophyta</taxon>
        <taxon>Embryophyta</taxon>
        <taxon>Tracheophyta</taxon>
        <taxon>Spermatophyta</taxon>
        <taxon>Magnoliopsida</taxon>
        <taxon>Liliopsida</taxon>
        <taxon>Asparagales</taxon>
        <taxon>Orchidaceae</taxon>
        <taxon>Epidendroideae</taxon>
        <taxon>Malaxideae</taxon>
        <taxon>Dendrobiinae</taxon>
        <taxon>Dendrobium</taxon>
    </lineage>
</organism>
<protein>
    <submittedName>
        <fullName evidence="1">Uncharacterized protein</fullName>
    </submittedName>
</protein>
<comment type="caution">
    <text evidence="1">The sequence shown here is derived from an EMBL/GenBank/DDBJ whole genome shotgun (WGS) entry which is preliminary data.</text>
</comment>
<dbReference type="AlphaFoldDB" id="A0AAV7H1K1"/>
<reference evidence="1 2" key="1">
    <citation type="journal article" date="2021" name="Hortic Res">
        <title>Chromosome-scale assembly of the Dendrobium chrysotoxum genome enhances the understanding of orchid evolution.</title>
        <authorList>
            <person name="Zhang Y."/>
            <person name="Zhang G.Q."/>
            <person name="Zhang D."/>
            <person name="Liu X.D."/>
            <person name="Xu X.Y."/>
            <person name="Sun W.H."/>
            <person name="Yu X."/>
            <person name="Zhu X."/>
            <person name="Wang Z.W."/>
            <person name="Zhao X."/>
            <person name="Zhong W.Y."/>
            <person name="Chen H."/>
            <person name="Yin W.L."/>
            <person name="Huang T."/>
            <person name="Niu S.C."/>
            <person name="Liu Z.J."/>
        </authorList>
    </citation>
    <scope>NUCLEOTIDE SEQUENCE [LARGE SCALE GENOMIC DNA]</scope>
    <source>
        <strain evidence="1">Lindl</strain>
    </source>
</reference>
<accession>A0AAV7H1K1</accession>
<dbReference type="Proteomes" id="UP000775213">
    <property type="component" value="Unassembled WGS sequence"/>
</dbReference>
<name>A0AAV7H1K1_DENCH</name>